<keyword evidence="1" id="KW-0143">Chaperone</keyword>
<evidence type="ECO:0000256" key="1">
    <source>
        <dbReference type="ARBA" id="ARBA00023186"/>
    </source>
</evidence>
<dbReference type="SUPFAM" id="SSF50129">
    <property type="entry name" value="GroES-like"/>
    <property type="match status" value="1"/>
</dbReference>
<sequence>MNVVPTKDIILIKAPNKEDGMITSGGIHLPQNAKLPNTDKVGIVYAVGCDVKSVKVGDKVVVDPHNIVVAVIDDAIHIFAKDENIVAILSNEEAE</sequence>
<name>A0A0F9KN33_9ZZZZ</name>
<dbReference type="Gene3D" id="2.30.33.40">
    <property type="entry name" value="GroES chaperonin"/>
    <property type="match status" value="1"/>
</dbReference>
<reference evidence="2" key="1">
    <citation type="journal article" date="2015" name="Nature">
        <title>Complex archaea that bridge the gap between prokaryotes and eukaryotes.</title>
        <authorList>
            <person name="Spang A."/>
            <person name="Saw J.H."/>
            <person name="Jorgensen S.L."/>
            <person name="Zaremba-Niedzwiedzka K."/>
            <person name="Martijn J."/>
            <person name="Lind A.E."/>
            <person name="van Eijk R."/>
            <person name="Schleper C."/>
            <person name="Guy L."/>
            <person name="Ettema T.J."/>
        </authorList>
    </citation>
    <scope>NUCLEOTIDE SEQUENCE</scope>
</reference>
<dbReference type="GO" id="GO:0005524">
    <property type="term" value="F:ATP binding"/>
    <property type="evidence" value="ECO:0007669"/>
    <property type="project" value="InterPro"/>
</dbReference>
<proteinExistence type="predicted"/>
<evidence type="ECO:0000313" key="2">
    <source>
        <dbReference type="EMBL" id="KKM83343.1"/>
    </source>
</evidence>
<dbReference type="AlphaFoldDB" id="A0A0F9KN33"/>
<dbReference type="InterPro" id="IPR020818">
    <property type="entry name" value="Chaperonin_GroES"/>
</dbReference>
<dbReference type="EMBL" id="LAZR01007728">
    <property type="protein sequence ID" value="KKM83343.1"/>
    <property type="molecule type" value="Genomic_DNA"/>
</dbReference>
<dbReference type="InterPro" id="IPR037124">
    <property type="entry name" value="Chaperonin_GroES_sf"/>
</dbReference>
<evidence type="ECO:0008006" key="3">
    <source>
        <dbReference type="Google" id="ProtNLM"/>
    </source>
</evidence>
<protein>
    <recommendedName>
        <fullName evidence="3">10 kDa chaperonin</fullName>
    </recommendedName>
</protein>
<dbReference type="Pfam" id="PF00166">
    <property type="entry name" value="Cpn10"/>
    <property type="match status" value="1"/>
</dbReference>
<dbReference type="InterPro" id="IPR011032">
    <property type="entry name" value="GroES-like_sf"/>
</dbReference>
<dbReference type="SMART" id="SM00883">
    <property type="entry name" value="Cpn10"/>
    <property type="match status" value="1"/>
</dbReference>
<gene>
    <name evidence="2" type="ORF">LCGC14_1310360</name>
</gene>
<organism evidence="2">
    <name type="scientific">marine sediment metagenome</name>
    <dbReference type="NCBI Taxonomy" id="412755"/>
    <lineage>
        <taxon>unclassified sequences</taxon>
        <taxon>metagenomes</taxon>
        <taxon>ecological metagenomes</taxon>
    </lineage>
</organism>
<comment type="caution">
    <text evidence="2">The sequence shown here is derived from an EMBL/GenBank/DDBJ whole genome shotgun (WGS) entry which is preliminary data.</text>
</comment>
<accession>A0A0F9KN33</accession>
<dbReference type="GO" id="GO:0044183">
    <property type="term" value="F:protein folding chaperone"/>
    <property type="evidence" value="ECO:0007669"/>
    <property type="project" value="InterPro"/>
</dbReference>